<protein>
    <submittedName>
        <fullName evidence="5">Small GTP-binding protein domain</fullName>
    </submittedName>
</protein>
<keyword evidence="4" id="KW-0479">Metal-binding</keyword>
<dbReference type="PANTHER" id="PTHR45909">
    <property type="entry name" value="ADP-RIBOSYLATION FACTOR-RELATED PROTEIN 1"/>
    <property type="match status" value="1"/>
</dbReference>
<sequence>MGGVFSRIITPTYKKIIILGPNSVGKTSIFTVLTSYNTIKKTESWVNFFSLTKREAKPDRLLEMEDQDSDKEQTDILDRRPFKPVPSTISFNHEKLNFQDKLFSLWELSNVIKDHWKCYYHSMEGVIIVLDAYELKYQQYEESLTFLRNVHKELLKHNEQPSSSKIRTPTLIFLNKIDKSHQRKLKADLPEQLLLDKYFANYKIQECSVIERYTVLEGFNWLVSKIYPNT</sequence>
<dbReference type="VEuPathDB" id="MicrosporidiaDB:M153_406800077"/>
<dbReference type="GO" id="GO:0005525">
    <property type="term" value="F:GTP binding"/>
    <property type="evidence" value="ECO:0007669"/>
    <property type="project" value="UniProtKB-KW"/>
</dbReference>
<dbReference type="InterPro" id="IPR006689">
    <property type="entry name" value="Small_GTPase_ARF/SAR"/>
</dbReference>
<accession>A0A0R0M1G0</accession>
<dbReference type="Proteomes" id="UP000051530">
    <property type="component" value="Unassembled WGS sequence"/>
</dbReference>
<dbReference type="GO" id="GO:0005794">
    <property type="term" value="C:Golgi apparatus"/>
    <property type="evidence" value="ECO:0007669"/>
    <property type="project" value="TreeGrafter"/>
</dbReference>
<gene>
    <name evidence="5" type="ORF">M153_406800077</name>
</gene>
<dbReference type="SUPFAM" id="SSF52540">
    <property type="entry name" value="P-loop containing nucleoside triphosphate hydrolases"/>
    <property type="match status" value="1"/>
</dbReference>
<dbReference type="InterPro" id="IPR027417">
    <property type="entry name" value="P-loop_NTPase"/>
</dbReference>
<dbReference type="Gene3D" id="3.40.50.300">
    <property type="entry name" value="P-loop containing nucleotide triphosphate hydrolases"/>
    <property type="match status" value="1"/>
</dbReference>
<name>A0A0R0M1G0_9MICR</name>
<dbReference type="GO" id="GO:0043001">
    <property type="term" value="P:Golgi to plasma membrane protein transport"/>
    <property type="evidence" value="ECO:0007669"/>
    <property type="project" value="TreeGrafter"/>
</dbReference>
<dbReference type="GO" id="GO:0006886">
    <property type="term" value="P:intracellular protein transport"/>
    <property type="evidence" value="ECO:0007669"/>
    <property type="project" value="TreeGrafter"/>
</dbReference>
<feature type="binding site" evidence="3">
    <location>
        <begin position="175"/>
        <end position="178"/>
    </location>
    <ligand>
        <name>GTP</name>
        <dbReference type="ChEBI" id="CHEBI:37565"/>
    </ligand>
</feature>
<dbReference type="OrthoDB" id="2011769at2759"/>
<feature type="binding site" evidence="4">
    <location>
        <position position="88"/>
    </location>
    <ligand>
        <name>Mg(2+)</name>
        <dbReference type="ChEBI" id="CHEBI:18420"/>
    </ligand>
</feature>
<evidence type="ECO:0000256" key="4">
    <source>
        <dbReference type="PIRSR" id="PIRSR606689-2"/>
    </source>
</evidence>
<evidence type="ECO:0000313" key="6">
    <source>
        <dbReference type="Proteomes" id="UP000051530"/>
    </source>
</evidence>
<dbReference type="GO" id="GO:0003924">
    <property type="term" value="F:GTPase activity"/>
    <property type="evidence" value="ECO:0007669"/>
    <property type="project" value="InterPro"/>
</dbReference>
<dbReference type="AlphaFoldDB" id="A0A0R0M1G0"/>
<dbReference type="GO" id="GO:0046872">
    <property type="term" value="F:metal ion binding"/>
    <property type="evidence" value="ECO:0007669"/>
    <property type="project" value="UniProtKB-KW"/>
</dbReference>
<dbReference type="PANTHER" id="PTHR45909:SF1">
    <property type="entry name" value="ADP-RIBOSYLATION FACTOR-RELATED PROTEIN 1"/>
    <property type="match status" value="1"/>
</dbReference>
<dbReference type="PROSITE" id="PS51417">
    <property type="entry name" value="ARF"/>
    <property type="match status" value="1"/>
</dbReference>
<dbReference type="InterPro" id="IPR024156">
    <property type="entry name" value="Small_GTPase_ARF"/>
</dbReference>
<evidence type="ECO:0000313" key="5">
    <source>
        <dbReference type="EMBL" id="KRH92608.1"/>
    </source>
</evidence>
<dbReference type="Pfam" id="PF00025">
    <property type="entry name" value="Arf"/>
    <property type="match status" value="1"/>
</dbReference>
<evidence type="ECO:0000256" key="1">
    <source>
        <dbReference type="ARBA" id="ARBA00022741"/>
    </source>
</evidence>
<keyword evidence="6" id="KW-1185">Reference proteome</keyword>
<keyword evidence="2 3" id="KW-0342">GTP-binding</keyword>
<dbReference type="GO" id="GO:0034067">
    <property type="term" value="P:protein localization to Golgi apparatus"/>
    <property type="evidence" value="ECO:0007669"/>
    <property type="project" value="TreeGrafter"/>
</dbReference>
<comment type="caution">
    <text evidence="5">The sequence shown here is derived from an EMBL/GenBank/DDBJ whole genome shotgun (WGS) entry which is preliminary data.</text>
</comment>
<dbReference type="EMBL" id="LGUB01000799">
    <property type="protein sequence ID" value="KRH92608.1"/>
    <property type="molecule type" value="Genomic_DNA"/>
</dbReference>
<proteinExistence type="predicted"/>
<organism evidence="5 6">
    <name type="scientific">Pseudoloma neurophilia</name>
    <dbReference type="NCBI Taxonomy" id="146866"/>
    <lineage>
        <taxon>Eukaryota</taxon>
        <taxon>Fungi</taxon>
        <taxon>Fungi incertae sedis</taxon>
        <taxon>Microsporidia</taxon>
        <taxon>Pseudoloma</taxon>
    </lineage>
</organism>
<reference evidence="5 6" key="1">
    <citation type="submission" date="2015-07" db="EMBL/GenBank/DDBJ databases">
        <title>The genome of Pseudoloma neurophilia, a relevant intracellular parasite of the zebrafish.</title>
        <authorList>
            <person name="Ndikumana S."/>
            <person name="Pelin A."/>
            <person name="Sanders J."/>
            <person name="Corradi N."/>
        </authorList>
    </citation>
    <scope>NUCLEOTIDE SEQUENCE [LARGE SCALE GENOMIC DNA]</scope>
    <source>
        <strain evidence="5 6">MK1</strain>
    </source>
</reference>
<evidence type="ECO:0000256" key="2">
    <source>
        <dbReference type="ARBA" id="ARBA00023134"/>
    </source>
</evidence>
<keyword evidence="4" id="KW-0460">Magnesium</keyword>
<keyword evidence="1 3" id="KW-0547">Nucleotide-binding</keyword>
<evidence type="ECO:0000256" key="3">
    <source>
        <dbReference type="PIRSR" id="PIRSR606689-1"/>
    </source>
</evidence>